<keyword evidence="4 9" id="KW-0547">Nucleotide-binding</keyword>
<evidence type="ECO:0000259" key="13">
    <source>
        <dbReference type="Pfam" id="PF09334"/>
    </source>
</evidence>
<dbReference type="Gene3D" id="3.40.50.620">
    <property type="entry name" value="HUPs"/>
    <property type="match status" value="2"/>
</dbReference>
<evidence type="ECO:0000256" key="6">
    <source>
        <dbReference type="ARBA" id="ARBA00022917"/>
    </source>
</evidence>
<evidence type="ECO:0000256" key="3">
    <source>
        <dbReference type="ARBA" id="ARBA00022598"/>
    </source>
</evidence>
<dbReference type="SUPFAM" id="SSF52374">
    <property type="entry name" value="Nucleotidylyl transferase"/>
    <property type="match status" value="1"/>
</dbReference>
<dbReference type="Pfam" id="PF08264">
    <property type="entry name" value="Anticodon_1"/>
    <property type="match status" value="1"/>
</dbReference>
<dbReference type="Pfam" id="PF09334">
    <property type="entry name" value="tRNA-synt_1g"/>
    <property type="match status" value="1"/>
</dbReference>
<evidence type="ECO:0000256" key="8">
    <source>
        <dbReference type="ARBA" id="ARBA00047469"/>
    </source>
</evidence>
<dbReference type="PROSITE" id="PS00178">
    <property type="entry name" value="AA_TRNA_LIGASE_I"/>
    <property type="match status" value="1"/>
</dbReference>
<dbReference type="InterPro" id="IPR025709">
    <property type="entry name" value="Leu_tRNA-synth_edit"/>
</dbReference>
<dbReference type="NCBIfam" id="TIGR00396">
    <property type="entry name" value="leuS_bact"/>
    <property type="match status" value="1"/>
</dbReference>
<dbReference type="SUPFAM" id="SSF47323">
    <property type="entry name" value="Anticodon-binding domain of a subclass of class I aminoacyl-tRNA synthetases"/>
    <property type="match status" value="1"/>
</dbReference>
<dbReference type="InterPro" id="IPR009080">
    <property type="entry name" value="tRNAsynth_Ia_anticodon-bd"/>
</dbReference>
<evidence type="ECO:0000259" key="14">
    <source>
        <dbReference type="Pfam" id="PF13603"/>
    </source>
</evidence>
<feature type="domain" description="Aminoacyl-tRNA synthetase class Ia" evidence="11">
    <location>
        <begin position="453"/>
        <end position="661"/>
    </location>
</feature>
<feature type="domain" description="Leucyl-tRNA synthetase editing" evidence="14">
    <location>
        <begin position="252"/>
        <end position="439"/>
    </location>
</feature>
<feature type="domain" description="Methionyl/Leucyl tRNA synthetase" evidence="13">
    <location>
        <begin position="70"/>
        <end position="213"/>
    </location>
</feature>
<dbReference type="Gene3D" id="3.90.740.10">
    <property type="entry name" value="Valyl/Leucyl/Isoleucyl-tRNA synthetase, editing domain"/>
    <property type="match status" value="1"/>
</dbReference>
<accession>A0A250IMK6</accession>
<dbReference type="GO" id="GO:0006429">
    <property type="term" value="P:leucyl-tRNA aminoacylation"/>
    <property type="evidence" value="ECO:0007669"/>
    <property type="project" value="UniProtKB-UniRule"/>
</dbReference>
<dbReference type="InterPro" id="IPR001412">
    <property type="entry name" value="aa-tRNA-synth_I_CS"/>
</dbReference>
<sequence length="861" mass="96387">MQPSLVQGAREGASVVAWGRIPHVKTHPVMAMNERYEPQAIESKWQNRWSEAGVFRAGSRPGAPKKYILEMLPYPSGKMHMGHVRNYLIGDVYARYFQMRGYDVLHPMGWDAFGLPAENAAIKDGVHPAVRTRENIDSFKKEIRSLGYSYDWSREVNTSEPEYYRWNQWFFIQMLEKGLVYRRFSKVNWCTGCLTVIANEQVKDGVCERCESQVLDKEMPEWAFRITRYSQALLDGLDELKEWPERITSMQRNWIGRSEGVEADFSIQGTEERLRVFTTRVDTLFGCTYVVLAPDHKLVSRITTPAQRAEVDAFVKKMAAISKTDRTDEGATKEGVFTGAHALNPFTGQPVPIWIANFVLSDYGTGAVMSVPAHDARDFDFARKYALPIRVVVQPEKGDTLPEGSALEAAFTEDGVLVDSGEYTGLSSAEARQKMGAKLQAEGRGEPKVTYRQKDWGFSRQRYWGTPIPIVYCEKCDPERKGQPVPLEQLPVRLPEIDTQAVLTGKGEPPLAKVPSFVNTTCPTCAGPARRETETMDTFVDSCWYFARYLSPRYAEAPFDPKEAQRWLPVDVYVGGPEHAVMHLLYFRFWTRVMKLLGLSPVDEPVTRLVTQGIVNGPDGRKMSKRWGNVVAPSSIVEKYGADTARAYVMFAGPPERDFDWSDDQVEGAFRFLKRVWVLAYQHQGTAGTTHEGAFEGKALEIRRAAHKCLKRVGEAIERLSFNTAIAGCMEYVNALYALGTPETSAEKAAMAEAVKVLTVVLTPFAPHLSDEIAEAYGAKDFVVTQGWPAFDPALVVDDVIPYAVQVNGKLRAEVKVAADAGEADVRAAAEADERVKAAMAGKTLRKFVFVPKRLVNFVVG</sequence>
<proteinExistence type="inferred from homology"/>
<dbReference type="InterPro" id="IPR002300">
    <property type="entry name" value="aa-tRNA-synth_Ia"/>
</dbReference>
<dbReference type="KEGG" id="mbd:MEBOL_005988"/>
<feature type="short sequence motif" description="'HIGH' region" evidence="9">
    <location>
        <begin position="73"/>
        <end position="83"/>
    </location>
</feature>
<evidence type="ECO:0000313" key="15">
    <source>
        <dbReference type="EMBL" id="ATB32508.1"/>
    </source>
</evidence>
<reference evidence="15 16" key="1">
    <citation type="submission" date="2017-06" db="EMBL/GenBank/DDBJ databases">
        <authorList>
            <person name="Kim H.J."/>
            <person name="Triplett B.A."/>
        </authorList>
    </citation>
    <scope>NUCLEOTIDE SEQUENCE [LARGE SCALE GENOMIC DNA]</scope>
    <source>
        <strain evidence="15 16">DSM 14713</strain>
    </source>
</reference>
<keyword evidence="5 9" id="KW-0067">ATP-binding</keyword>
<keyword evidence="6 9" id="KW-0648">Protein biosynthesis</keyword>
<evidence type="ECO:0000259" key="12">
    <source>
        <dbReference type="Pfam" id="PF08264"/>
    </source>
</evidence>
<dbReference type="GO" id="GO:0002161">
    <property type="term" value="F:aminoacyl-tRNA deacylase activity"/>
    <property type="evidence" value="ECO:0007669"/>
    <property type="project" value="InterPro"/>
</dbReference>
<dbReference type="InterPro" id="IPR015413">
    <property type="entry name" value="Methionyl/Leucyl_tRNA_Synth"/>
</dbReference>
<dbReference type="CDD" id="cd00812">
    <property type="entry name" value="LeuRS_core"/>
    <property type="match status" value="1"/>
</dbReference>
<dbReference type="PANTHER" id="PTHR43740">
    <property type="entry name" value="LEUCYL-TRNA SYNTHETASE"/>
    <property type="match status" value="1"/>
</dbReference>
<feature type="binding site" evidence="9">
    <location>
        <position position="625"/>
    </location>
    <ligand>
        <name>ATP</name>
        <dbReference type="ChEBI" id="CHEBI:30616"/>
    </ligand>
</feature>
<comment type="subcellular location">
    <subcellularLocation>
        <location evidence="9">Cytoplasm</location>
    </subcellularLocation>
</comment>
<evidence type="ECO:0000256" key="9">
    <source>
        <dbReference type="HAMAP-Rule" id="MF_00049"/>
    </source>
</evidence>
<feature type="domain" description="Methionyl/Valyl/Leucyl/Isoleucyl-tRNA synthetase anticodon-binding" evidence="12">
    <location>
        <begin position="702"/>
        <end position="821"/>
    </location>
</feature>
<dbReference type="EC" id="6.1.1.4" evidence="9"/>
<dbReference type="PANTHER" id="PTHR43740:SF2">
    <property type="entry name" value="LEUCINE--TRNA LIGASE, MITOCHONDRIAL"/>
    <property type="match status" value="1"/>
</dbReference>
<keyword evidence="2 9" id="KW-0963">Cytoplasm</keyword>
<evidence type="ECO:0000256" key="10">
    <source>
        <dbReference type="RuleBase" id="RU363035"/>
    </source>
</evidence>
<evidence type="ECO:0000313" key="16">
    <source>
        <dbReference type="Proteomes" id="UP000217289"/>
    </source>
</evidence>
<evidence type="ECO:0000256" key="2">
    <source>
        <dbReference type="ARBA" id="ARBA00022490"/>
    </source>
</evidence>
<dbReference type="FunFam" id="3.40.50.620:FF:000003">
    <property type="entry name" value="Leucine--tRNA ligase"/>
    <property type="match status" value="1"/>
</dbReference>
<evidence type="ECO:0000256" key="5">
    <source>
        <dbReference type="ARBA" id="ARBA00022840"/>
    </source>
</evidence>
<comment type="similarity">
    <text evidence="1 9 10">Belongs to the class-I aminoacyl-tRNA synthetase family.</text>
</comment>
<dbReference type="GO" id="GO:0005829">
    <property type="term" value="C:cytosol"/>
    <property type="evidence" value="ECO:0007669"/>
    <property type="project" value="TreeGrafter"/>
</dbReference>
<dbReference type="InterPro" id="IPR002302">
    <property type="entry name" value="Leu-tRNA-ligase"/>
</dbReference>
<dbReference type="SUPFAM" id="SSF50677">
    <property type="entry name" value="ValRS/IleRS/LeuRS editing domain"/>
    <property type="match status" value="1"/>
</dbReference>
<dbReference type="InterPro" id="IPR009008">
    <property type="entry name" value="Val/Leu/Ile-tRNA-synth_edit"/>
</dbReference>
<dbReference type="EMBL" id="CP022163">
    <property type="protein sequence ID" value="ATB32508.1"/>
    <property type="molecule type" value="Genomic_DNA"/>
</dbReference>
<protein>
    <recommendedName>
        <fullName evidence="9">Leucine--tRNA ligase</fullName>
        <ecNumber evidence="9">6.1.1.4</ecNumber>
    </recommendedName>
    <alternativeName>
        <fullName evidence="9">Leucyl-tRNA synthetase</fullName>
        <shortName evidence="9">LeuRS</shortName>
    </alternativeName>
</protein>
<dbReference type="GO" id="GO:0005524">
    <property type="term" value="F:ATP binding"/>
    <property type="evidence" value="ECO:0007669"/>
    <property type="project" value="UniProtKB-UniRule"/>
</dbReference>
<dbReference type="InterPro" id="IPR013155">
    <property type="entry name" value="M/V/L/I-tRNA-synth_anticd-bd"/>
</dbReference>
<organism evidence="15 16">
    <name type="scientific">Melittangium boletus DSM 14713</name>
    <dbReference type="NCBI Taxonomy" id="1294270"/>
    <lineage>
        <taxon>Bacteria</taxon>
        <taxon>Pseudomonadati</taxon>
        <taxon>Myxococcota</taxon>
        <taxon>Myxococcia</taxon>
        <taxon>Myxococcales</taxon>
        <taxon>Cystobacterineae</taxon>
        <taxon>Archangiaceae</taxon>
        <taxon>Melittangium</taxon>
    </lineage>
</organism>
<name>A0A250IMK6_9BACT</name>
<dbReference type="FunFam" id="3.40.50.620:FF:000056">
    <property type="entry name" value="Leucine--tRNA ligase"/>
    <property type="match status" value="1"/>
</dbReference>
<evidence type="ECO:0000256" key="1">
    <source>
        <dbReference type="ARBA" id="ARBA00005594"/>
    </source>
</evidence>
<evidence type="ECO:0000256" key="7">
    <source>
        <dbReference type="ARBA" id="ARBA00023146"/>
    </source>
</evidence>
<dbReference type="AlphaFoldDB" id="A0A250IMK6"/>
<dbReference type="InterPro" id="IPR014729">
    <property type="entry name" value="Rossmann-like_a/b/a_fold"/>
</dbReference>
<dbReference type="Gene3D" id="3.10.20.590">
    <property type="match status" value="1"/>
</dbReference>
<dbReference type="Pfam" id="PF00133">
    <property type="entry name" value="tRNA-synt_1"/>
    <property type="match status" value="1"/>
</dbReference>
<dbReference type="Gene3D" id="1.10.730.10">
    <property type="entry name" value="Isoleucyl-tRNA Synthetase, Domain 1"/>
    <property type="match status" value="1"/>
</dbReference>
<comment type="catalytic activity">
    <reaction evidence="8 9">
        <text>tRNA(Leu) + L-leucine + ATP = L-leucyl-tRNA(Leu) + AMP + diphosphate</text>
        <dbReference type="Rhea" id="RHEA:11688"/>
        <dbReference type="Rhea" id="RHEA-COMP:9613"/>
        <dbReference type="Rhea" id="RHEA-COMP:9622"/>
        <dbReference type="ChEBI" id="CHEBI:30616"/>
        <dbReference type="ChEBI" id="CHEBI:33019"/>
        <dbReference type="ChEBI" id="CHEBI:57427"/>
        <dbReference type="ChEBI" id="CHEBI:78442"/>
        <dbReference type="ChEBI" id="CHEBI:78494"/>
        <dbReference type="ChEBI" id="CHEBI:456215"/>
        <dbReference type="EC" id="6.1.1.4"/>
    </reaction>
</comment>
<gene>
    <name evidence="9" type="primary">leuS</name>
    <name evidence="15" type="ORF">MEBOL_005988</name>
</gene>
<keyword evidence="3 9" id="KW-0436">Ligase</keyword>
<evidence type="ECO:0000259" key="11">
    <source>
        <dbReference type="Pfam" id="PF00133"/>
    </source>
</evidence>
<dbReference type="Pfam" id="PF13603">
    <property type="entry name" value="tRNA-synt_1_2"/>
    <property type="match status" value="1"/>
</dbReference>
<dbReference type="PRINTS" id="PR00985">
    <property type="entry name" value="TRNASYNTHLEU"/>
</dbReference>
<dbReference type="GO" id="GO:0004823">
    <property type="term" value="F:leucine-tRNA ligase activity"/>
    <property type="evidence" value="ECO:0007669"/>
    <property type="project" value="UniProtKB-UniRule"/>
</dbReference>
<keyword evidence="7 9" id="KW-0030">Aminoacyl-tRNA synthetase</keyword>
<dbReference type="Proteomes" id="UP000217289">
    <property type="component" value="Chromosome"/>
</dbReference>
<dbReference type="CDD" id="cd07958">
    <property type="entry name" value="Anticodon_Ia_Leu_BEm"/>
    <property type="match status" value="1"/>
</dbReference>
<comment type="caution">
    <text evidence="9">Lacks conserved residue(s) required for the propagation of feature annotation.</text>
</comment>
<evidence type="ECO:0000256" key="4">
    <source>
        <dbReference type="ARBA" id="ARBA00022741"/>
    </source>
</evidence>
<keyword evidence="16" id="KW-1185">Reference proteome</keyword>
<dbReference type="FunFam" id="1.10.730.10:FF:000002">
    <property type="entry name" value="Leucine--tRNA ligase"/>
    <property type="match status" value="1"/>
</dbReference>
<dbReference type="HAMAP" id="MF_00049_B">
    <property type="entry name" value="Leu_tRNA_synth_B"/>
    <property type="match status" value="1"/>
</dbReference>